<dbReference type="RefSeq" id="WP_127093452.1">
    <property type="nucleotide sequence ID" value="NZ_RAHC01000022.1"/>
</dbReference>
<dbReference type="Proteomes" id="UP000274545">
    <property type="component" value="Unassembled WGS sequence"/>
</dbReference>
<dbReference type="AlphaFoldDB" id="A0A3S0SXI7"/>
<comment type="caution">
    <text evidence="1">The sequence shown here is derived from an EMBL/GenBank/DDBJ whole genome shotgun (WGS) entry which is preliminary data.</text>
</comment>
<organism evidence="1 2">
    <name type="scientific">Spiroplasma poulsonii</name>
    <dbReference type="NCBI Taxonomy" id="2138"/>
    <lineage>
        <taxon>Bacteria</taxon>
        <taxon>Bacillati</taxon>
        <taxon>Mycoplasmatota</taxon>
        <taxon>Mollicutes</taxon>
        <taxon>Entomoplasmatales</taxon>
        <taxon>Spiroplasmataceae</taxon>
        <taxon>Spiroplasma</taxon>
    </lineage>
</organism>
<reference evidence="1 2" key="1">
    <citation type="journal article" date="2019" name="Genome Biol. Evol.">
        <title>Toxin and genome evolution in a Drosophila defensive symbiosis.</title>
        <authorList>
            <person name="Ballinger M.J."/>
            <person name="Gawryluk R.M."/>
            <person name="Perlman S.J."/>
        </authorList>
    </citation>
    <scope>NUCLEOTIDE SEQUENCE [LARGE SCALE GENOMIC DNA]</scope>
    <source>
        <strain evidence="2">sNeo</strain>
    </source>
</reference>
<name>A0A3S0SXI7_9MOLU</name>
<proteinExistence type="predicted"/>
<dbReference type="EMBL" id="RAHC01000022">
    <property type="protein sequence ID" value="RUP75284.1"/>
    <property type="molecule type" value="Genomic_DNA"/>
</dbReference>
<protein>
    <submittedName>
        <fullName evidence="1">Uncharacterized protein</fullName>
    </submittedName>
</protein>
<accession>A0A3S0SXI7</accession>
<evidence type="ECO:0000313" key="1">
    <source>
        <dbReference type="EMBL" id="RUP75284.1"/>
    </source>
</evidence>
<gene>
    <name evidence="1" type="ORF">D6D54_08640</name>
</gene>
<evidence type="ECO:0000313" key="2">
    <source>
        <dbReference type="Proteomes" id="UP000274545"/>
    </source>
</evidence>
<sequence length="61" mass="7362">MKIEIYHRIINCLENIRMHLRLSQLKFAAYFSFTREGYRLAIAKDTNKNKTYVKIDLIKLN</sequence>